<evidence type="ECO:0000313" key="1">
    <source>
        <dbReference type="EMBL" id="KAJ4976738.1"/>
    </source>
</evidence>
<protein>
    <submittedName>
        <fullName evidence="1">Uncharacterized protein</fullName>
    </submittedName>
</protein>
<gene>
    <name evidence="1" type="ORF">NE237_001844</name>
</gene>
<accession>A0A9Q0QYH7</accession>
<dbReference type="OrthoDB" id="1166507at2759"/>
<dbReference type="Proteomes" id="UP001141806">
    <property type="component" value="Unassembled WGS sequence"/>
</dbReference>
<evidence type="ECO:0000313" key="2">
    <source>
        <dbReference type="Proteomes" id="UP001141806"/>
    </source>
</evidence>
<organism evidence="1 2">
    <name type="scientific">Protea cynaroides</name>
    <dbReference type="NCBI Taxonomy" id="273540"/>
    <lineage>
        <taxon>Eukaryota</taxon>
        <taxon>Viridiplantae</taxon>
        <taxon>Streptophyta</taxon>
        <taxon>Embryophyta</taxon>
        <taxon>Tracheophyta</taxon>
        <taxon>Spermatophyta</taxon>
        <taxon>Magnoliopsida</taxon>
        <taxon>Proteales</taxon>
        <taxon>Proteaceae</taxon>
        <taxon>Protea</taxon>
    </lineage>
</organism>
<dbReference type="EMBL" id="JAMYWD010000003">
    <property type="protein sequence ID" value="KAJ4976738.1"/>
    <property type="molecule type" value="Genomic_DNA"/>
</dbReference>
<name>A0A9Q0QYH7_9MAGN</name>
<dbReference type="AlphaFoldDB" id="A0A9Q0QYH7"/>
<reference evidence="1" key="1">
    <citation type="journal article" date="2023" name="Plant J.">
        <title>The genome of the king protea, Protea cynaroides.</title>
        <authorList>
            <person name="Chang J."/>
            <person name="Duong T.A."/>
            <person name="Schoeman C."/>
            <person name="Ma X."/>
            <person name="Roodt D."/>
            <person name="Barker N."/>
            <person name="Li Z."/>
            <person name="Van de Peer Y."/>
            <person name="Mizrachi E."/>
        </authorList>
    </citation>
    <scope>NUCLEOTIDE SEQUENCE</scope>
    <source>
        <tissue evidence="1">Young leaves</tissue>
    </source>
</reference>
<proteinExistence type="predicted"/>
<keyword evidence="2" id="KW-1185">Reference proteome</keyword>
<comment type="caution">
    <text evidence="1">The sequence shown here is derived from an EMBL/GenBank/DDBJ whole genome shotgun (WGS) entry which is preliminary data.</text>
</comment>
<sequence length="236" mass="26562">MNGSYATFIRDHVSSEEVNDAKGPCKDIVRSMENTNGSEGFNKDTESANNFNLSKIIFDNKDERDDHNMGLVNSSVEVNHAEGTCKDVDILVENTHGFDGFNKEFGPSTIAPNNFNLSEIIFDNKDEWDVHDDEWTIPITKEEHHTFPSNDHDNTYEVHIVNHILVAETKGKNWRCHCIFHTLMASCPKTSQVIVDSNSCVNAISQAFILDSNLQTEVDPQPYKVSLLNSDTLDVN</sequence>